<dbReference type="EMBL" id="REGN01009783">
    <property type="protein sequence ID" value="RNA00377.1"/>
    <property type="molecule type" value="Genomic_DNA"/>
</dbReference>
<reference evidence="1 2" key="1">
    <citation type="journal article" date="2018" name="Sci. Rep.">
        <title>Genomic signatures of local adaptation to the degree of environmental predictability in rotifers.</title>
        <authorList>
            <person name="Franch-Gras L."/>
            <person name="Hahn C."/>
            <person name="Garcia-Roger E.M."/>
            <person name="Carmona M.J."/>
            <person name="Serra M."/>
            <person name="Gomez A."/>
        </authorList>
    </citation>
    <scope>NUCLEOTIDE SEQUENCE [LARGE SCALE GENOMIC DNA]</scope>
    <source>
        <strain evidence="1">HYR1</strain>
    </source>
</reference>
<accession>A0A3M7PMN1</accession>
<dbReference type="Proteomes" id="UP000276133">
    <property type="component" value="Unassembled WGS sequence"/>
</dbReference>
<name>A0A3M7PMN1_BRAPC</name>
<evidence type="ECO:0000313" key="2">
    <source>
        <dbReference type="Proteomes" id="UP000276133"/>
    </source>
</evidence>
<gene>
    <name evidence="1" type="ORF">BpHYR1_004743</name>
</gene>
<sequence>MCLYLIYLFKQQQKKVSDNLMIEKLRGLLSFHEHLTKSTTLELFVNNNCQKKILLKNSSVSPQRAKFRKYSYLLKRYLFDRQLMSNLCKPLAFKMTQPLCLYTELLKFIIVLEFESNPSQSYL</sequence>
<keyword evidence="2" id="KW-1185">Reference proteome</keyword>
<proteinExistence type="predicted"/>
<dbReference type="AlphaFoldDB" id="A0A3M7PMN1"/>
<comment type="caution">
    <text evidence="1">The sequence shown here is derived from an EMBL/GenBank/DDBJ whole genome shotgun (WGS) entry which is preliminary data.</text>
</comment>
<protein>
    <submittedName>
        <fullName evidence="1">Uncharacterized protein</fullName>
    </submittedName>
</protein>
<evidence type="ECO:0000313" key="1">
    <source>
        <dbReference type="EMBL" id="RNA00377.1"/>
    </source>
</evidence>
<organism evidence="1 2">
    <name type="scientific">Brachionus plicatilis</name>
    <name type="common">Marine rotifer</name>
    <name type="synonym">Brachionus muelleri</name>
    <dbReference type="NCBI Taxonomy" id="10195"/>
    <lineage>
        <taxon>Eukaryota</taxon>
        <taxon>Metazoa</taxon>
        <taxon>Spiralia</taxon>
        <taxon>Gnathifera</taxon>
        <taxon>Rotifera</taxon>
        <taxon>Eurotatoria</taxon>
        <taxon>Monogononta</taxon>
        <taxon>Pseudotrocha</taxon>
        <taxon>Ploima</taxon>
        <taxon>Brachionidae</taxon>
        <taxon>Brachionus</taxon>
    </lineage>
</organism>